<keyword evidence="3 5" id="KW-1133">Transmembrane helix</keyword>
<keyword evidence="8" id="KW-1185">Reference proteome</keyword>
<evidence type="ECO:0000256" key="1">
    <source>
        <dbReference type="ARBA" id="ARBA00004127"/>
    </source>
</evidence>
<keyword evidence="2 5" id="KW-0812">Transmembrane</keyword>
<proteinExistence type="predicted"/>
<comment type="caution">
    <text evidence="7">The sequence shown here is derived from an EMBL/GenBank/DDBJ whole genome shotgun (WGS) entry which is preliminary data.</text>
</comment>
<dbReference type="Proteomes" id="UP000572635">
    <property type="component" value="Unassembled WGS sequence"/>
</dbReference>
<evidence type="ECO:0000259" key="6">
    <source>
        <dbReference type="Pfam" id="PF06803"/>
    </source>
</evidence>
<sequence length="126" mass="13857">MRKSNRAAAGAAAWQAVYEGARPGKPSVWERAGSVPRMMGARMRGRYTGLSSSRLLLFLAALAYIVSPIDLVPELFIPLLGVADDAFVAVWLVSGLMNETERFLDWERTGAPHGQEQEYVQGYVVD</sequence>
<evidence type="ECO:0000256" key="4">
    <source>
        <dbReference type="ARBA" id="ARBA00023136"/>
    </source>
</evidence>
<feature type="transmembrane region" description="Helical" evidence="5">
    <location>
        <begin position="47"/>
        <end position="69"/>
    </location>
</feature>
<accession>A0A7W8QNX9</accession>
<feature type="transmembrane region" description="Helical" evidence="5">
    <location>
        <begin position="75"/>
        <end position="93"/>
    </location>
</feature>
<organism evidence="7 8">
    <name type="scientific">Nocardiopsis composta</name>
    <dbReference type="NCBI Taxonomy" id="157465"/>
    <lineage>
        <taxon>Bacteria</taxon>
        <taxon>Bacillati</taxon>
        <taxon>Actinomycetota</taxon>
        <taxon>Actinomycetes</taxon>
        <taxon>Streptosporangiales</taxon>
        <taxon>Nocardiopsidaceae</taxon>
        <taxon>Nocardiopsis</taxon>
    </lineage>
</organism>
<dbReference type="Pfam" id="PF06803">
    <property type="entry name" value="DUF1232"/>
    <property type="match status" value="1"/>
</dbReference>
<keyword evidence="4 5" id="KW-0472">Membrane</keyword>
<evidence type="ECO:0000313" key="8">
    <source>
        <dbReference type="Proteomes" id="UP000572635"/>
    </source>
</evidence>
<feature type="domain" description="DUF1232" evidence="6">
    <location>
        <begin position="55"/>
        <end position="91"/>
    </location>
</feature>
<evidence type="ECO:0000256" key="3">
    <source>
        <dbReference type="ARBA" id="ARBA00022989"/>
    </source>
</evidence>
<evidence type="ECO:0000256" key="2">
    <source>
        <dbReference type="ARBA" id="ARBA00022692"/>
    </source>
</evidence>
<protein>
    <submittedName>
        <fullName evidence="7">Uncharacterized membrane protein YkvA (DUF1232 family)</fullName>
    </submittedName>
</protein>
<dbReference type="AlphaFoldDB" id="A0A7W8QNX9"/>
<dbReference type="GO" id="GO:0012505">
    <property type="term" value="C:endomembrane system"/>
    <property type="evidence" value="ECO:0007669"/>
    <property type="project" value="UniProtKB-SubCell"/>
</dbReference>
<dbReference type="EMBL" id="JACHDB010000001">
    <property type="protein sequence ID" value="MBB5433215.1"/>
    <property type="molecule type" value="Genomic_DNA"/>
</dbReference>
<reference evidence="7 8" key="1">
    <citation type="submission" date="2020-08" db="EMBL/GenBank/DDBJ databases">
        <title>Sequencing the genomes of 1000 actinobacteria strains.</title>
        <authorList>
            <person name="Klenk H.-P."/>
        </authorList>
    </citation>
    <scope>NUCLEOTIDE SEQUENCE [LARGE SCALE GENOMIC DNA]</scope>
    <source>
        <strain evidence="7 8">DSM 44551</strain>
    </source>
</reference>
<evidence type="ECO:0000313" key="7">
    <source>
        <dbReference type="EMBL" id="MBB5433215.1"/>
    </source>
</evidence>
<dbReference type="RefSeq" id="WP_184392761.1">
    <property type="nucleotide sequence ID" value="NZ_BAAAJD010000143.1"/>
</dbReference>
<dbReference type="InterPro" id="IPR010652">
    <property type="entry name" value="DUF1232"/>
</dbReference>
<gene>
    <name evidence="7" type="ORF">HDA36_003299</name>
</gene>
<evidence type="ECO:0000256" key="5">
    <source>
        <dbReference type="SAM" id="Phobius"/>
    </source>
</evidence>
<name>A0A7W8QNX9_9ACTN</name>
<comment type="subcellular location">
    <subcellularLocation>
        <location evidence="1">Endomembrane system</location>
        <topology evidence="1">Multi-pass membrane protein</topology>
    </subcellularLocation>
</comment>